<feature type="domain" description="Flavodoxin-like" evidence="2">
    <location>
        <begin position="68"/>
        <end position="222"/>
    </location>
</feature>
<dbReference type="InterPro" id="IPR001226">
    <property type="entry name" value="Flavodoxin_CS"/>
</dbReference>
<dbReference type="Proteomes" id="UP000199589">
    <property type="component" value="Unassembled WGS sequence"/>
</dbReference>
<evidence type="ECO:0000256" key="1">
    <source>
        <dbReference type="SAM" id="MobiDB-lite"/>
    </source>
</evidence>
<feature type="region of interest" description="Disordered" evidence="1">
    <location>
        <begin position="22"/>
        <end position="60"/>
    </location>
</feature>
<dbReference type="PROSITE" id="PS50902">
    <property type="entry name" value="FLAVODOXIN_LIKE"/>
    <property type="match status" value="1"/>
</dbReference>
<gene>
    <name evidence="3" type="ORF">SAMN04488569_10903</name>
</gene>
<organism evidence="3 4">
    <name type="scientific">Marinilactibacillus piezotolerans</name>
    <dbReference type="NCBI Taxonomy" id="258723"/>
    <lineage>
        <taxon>Bacteria</taxon>
        <taxon>Bacillati</taxon>
        <taxon>Bacillota</taxon>
        <taxon>Bacilli</taxon>
        <taxon>Lactobacillales</taxon>
        <taxon>Carnobacteriaceae</taxon>
        <taxon>Marinilactibacillus</taxon>
    </lineage>
</organism>
<dbReference type="GO" id="GO:0010181">
    <property type="term" value="F:FMN binding"/>
    <property type="evidence" value="ECO:0007669"/>
    <property type="project" value="InterPro"/>
</dbReference>
<protein>
    <submittedName>
        <fullName evidence="3">Flavodoxin</fullName>
    </submittedName>
</protein>
<reference evidence="4" key="1">
    <citation type="submission" date="2016-10" db="EMBL/GenBank/DDBJ databases">
        <authorList>
            <person name="Varghese N."/>
            <person name="Submissions S."/>
        </authorList>
    </citation>
    <scope>NUCLEOTIDE SEQUENCE [LARGE SCALE GENOMIC DNA]</scope>
    <source>
        <strain evidence="4">DSM 16108</strain>
    </source>
</reference>
<dbReference type="Pfam" id="PF12682">
    <property type="entry name" value="Flavodoxin_4"/>
    <property type="match status" value="1"/>
</dbReference>
<dbReference type="PROSITE" id="PS51257">
    <property type="entry name" value="PROKAR_LIPOPROTEIN"/>
    <property type="match status" value="1"/>
</dbReference>
<feature type="compositionally biased region" description="Basic and acidic residues" evidence="1">
    <location>
        <begin position="48"/>
        <end position="60"/>
    </location>
</feature>
<evidence type="ECO:0000313" key="3">
    <source>
        <dbReference type="EMBL" id="SFK73866.1"/>
    </source>
</evidence>
<keyword evidence="4" id="KW-1185">Reference proteome</keyword>
<proteinExistence type="predicted"/>
<name>A0A1I4C0Y7_9LACT</name>
<dbReference type="RefSeq" id="WP_083540453.1">
    <property type="nucleotide sequence ID" value="NZ_FOSJ01000090.1"/>
</dbReference>
<dbReference type="PROSITE" id="PS00201">
    <property type="entry name" value="FLAVODOXIN"/>
    <property type="match status" value="1"/>
</dbReference>
<dbReference type="InterPro" id="IPR029039">
    <property type="entry name" value="Flavoprotein-like_sf"/>
</dbReference>
<accession>A0A1I4C0Y7</accession>
<dbReference type="OrthoDB" id="9806505at2"/>
<dbReference type="GO" id="GO:0016651">
    <property type="term" value="F:oxidoreductase activity, acting on NAD(P)H"/>
    <property type="evidence" value="ECO:0007669"/>
    <property type="project" value="UniProtKB-ARBA"/>
</dbReference>
<dbReference type="EMBL" id="FOSJ01000090">
    <property type="protein sequence ID" value="SFK73866.1"/>
    <property type="molecule type" value="Genomic_DNA"/>
</dbReference>
<dbReference type="GO" id="GO:0009055">
    <property type="term" value="F:electron transfer activity"/>
    <property type="evidence" value="ECO:0007669"/>
    <property type="project" value="InterPro"/>
</dbReference>
<dbReference type="PANTHER" id="PTHR39201">
    <property type="entry name" value="EXPORTED PROTEIN-RELATED"/>
    <property type="match status" value="1"/>
</dbReference>
<dbReference type="Gene3D" id="3.40.50.360">
    <property type="match status" value="1"/>
</dbReference>
<dbReference type="SUPFAM" id="SSF52218">
    <property type="entry name" value="Flavoproteins"/>
    <property type="match status" value="1"/>
</dbReference>
<dbReference type="InterPro" id="IPR008254">
    <property type="entry name" value="Flavodoxin/NO_synth"/>
</dbReference>
<evidence type="ECO:0000313" key="4">
    <source>
        <dbReference type="Proteomes" id="UP000199589"/>
    </source>
</evidence>
<feature type="compositionally biased region" description="Polar residues" evidence="1">
    <location>
        <begin position="22"/>
        <end position="39"/>
    </location>
</feature>
<sequence>MIRKSFGAISAFVFLSGCQMNNQTEESSPENASTTSESGNFGRGAISDGKDTNASEAPTRKLSDSAKSIVIYFSRSGHTEELAKEISETIDSDILELQVKEPYPSNYEETENRATYERDNELYPELSTGIPDLTQYQTVILGHPIWAMTLANPMVTFIQGYEKELEGKIVTSFSTNAGYGSGDTFQRLSELLPKSNIEEVYTVEDRNADEDKDNLNRWLSDF</sequence>
<evidence type="ECO:0000259" key="2">
    <source>
        <dbReference type="PROSITE" id="PS50902"/>
    </source>
</evidence>
<dbReference type="AlphaFoldDB" id="A0A1I4C0Y7"/>
<dbReference type="PANTHER" id="PTHR39201:SF1">
    <property type="entry name" value="FLAVODOXIN-LIKE DOMAIN-CONTAINING PROTEIN"/>
    <property type="match status" value="1"/>
</dbReference>